<dbReference type="InterPro" id="IPR051016">
    <property type="entry name" value="Diverse_Substrate_AcTransf"/>
</dbReference>
<evidence type="ECO:0000313" key="4">
    <source>
        <dbReference type="EMBL" id="SDY67741.1"/>
    </source>
</evidence>
<keyword evidence="1 4" id="KW-0808">Transferase</keyword>
<dbReference type="SUPFAM" id="SSF55729">
    <property type="entry name" value="Acyl-CoA N-acyltransferases (Nat)"/>
    <property type="match status" value="1"/>
</dbReference>
<name>A0A1H3LTL7_9RHOB</name>
<dbReference type="PANTHER" id="PTHR10545:SF29">
    <property type="entry name" value="GH14572P-RELATED"/>
    <property type="match status" value="1"/>
</dbReference>
<accession>A0A1H3LTL7</accession>
<keyword evidence="2" id="KW-0012">Acyltransferase</keyword>
<dbReference type="Gene3D" id="3.40.630.30">
    <property type="match status" value="1"/>
</dbReference>
<dbReference type="Pfam" id="PF00583">
    <property type="entry name" value="Acetyltransf_1"/>
    <property type="match status" value="1"/>
</dbReference>
<dbReference type="CDD" id="cd04301">
    <property type="entry name" value="NAT_SF"/>
    <property type="match status" value="1"/>
</dbReference>
<dbReference type="PANTHER" id="PTHR10545">
    <property type="entry name" value="DIAMINE N-ACETYLTRANSFERASE"/>
    <property type="match status" value="1"/>
</dbReference>
<dbReference type="InterPro" id="IPR016181">
    <property type="entry name" value="Acyl_CoA_acyltransferase"/>
</dbReference>
<proteinExistence type="predicted"/>
<dbReference type="RefSeq" id="WP_089892089.1">
    <property type="nucleotide sequence ID" value="NZ_CALJFH010000013.1"/>
</dbReference>
<dbReference type="STRING" id="576131.SAMN05444486_103154"/>
<dbReference type="AlphaFoldDB" id="A0A1H3LTL7"/>
<organism evidence="4 5">
    <name type="scientific">Lentibacter algarum</name>
    <dbReference type="NCBI Taxonomy" id="576131"/>
    <lineage>
        <taxon>Bacteria</taxon>
        <taxon>Pseudomonadati</taxon>
        <taxon>Pseudomonadota</taxon>
        <taxon>Alphaproteobacteria</taxon>
        <taxon>Rhodobacterales</taxon>
        <taxon>Roseobacteraceae</taxon>
        <taxon>Lentibacter</taxon>
    </lineage>
</organism>
<keyword evidence="5" id="KW-1185">Reference proteome</keyword>
<evidence type="ECO:0000256" key="1">
    <source>
        <dbReference type="ARBA" id="ARBA00022679"/>
    </source>
</evidence>
<dbReference type="InterPro" id="IPR000182">
    <property type="entry name" value="GNAT_dom"/>
</dbReference>
<dbReference type="OrthoDB" id="9805924at2"/>
<reference evidence="4 5" key="1">
    <citation type="submission" date="2016-10" db="EMBL/GenBank/DDBJ databases">
        <authorList>
            <person name="de Groot N.N."/>
        </authorList>
    </citation>
    <scope>NUCLEOTIDE SEQUENCE [LARGE SCALE GENOMIC DNA]</scope>
    <source>
        <strain evidence="4 5">DSM 24677</strain>
    </source>
</reference>
<protein>
    <submittedName>
        <fullName evidence="4">Acetyltransferase (GNAT) family protein</fullName>
    </submittedName>
</protein>
<gene>
    <name evidence="4" type="ORF">SAMN05444486_103154</name>
</gene>
<evidence type="ECO:0000259" key="3">
    <source>
        <dbReference type="PROSITE" id="PS51186"/>
    </source>
</evidence>
<dbReference type="Proteomes" id="UP000199026">
    <property type="component" value="Unassembled WGS sequence"/>
</dbReference>
<dbReference type="GeneID" id="78125109"/>
<evidence type="ECO:0000313" key="5">
    <source>
        <dbReference type="Proteomes" id="UP000199026"/>
    </source>
</evidence>
<dbReference type="GO" id="GO:0008080">
    <property type="term" value="F:N-acetyltransferase activity"/>
    <property type="evidence" value="ECO:0007669"/>
    <property type="project" value="TreeGrafter"/>
</dbReference>
<evidence type="ECO:0000256" key="2">
    <source>
        <dbReference type="ARBA" id="ARBA00023315"/>
    </source>
</evidence>
<dbReference type="EMBL" id="FNPR01000003">
    <property type="protein sequence ID" value="SDY67741.1"/>
    <property type="molecule type" value="Genomic_DNA"/>
</dbReference>
<feature type="domain" description="N-acetyltransferase" evidence="3">
    <location>
        <begin position="5"/>
        <end position="160"/>
    </location>
</feature>
<dbReference type="PROSITE" id="PS51186">
    <property type="entry name" value="GNAT"/>
    <property type="match status" value="1"/>
</dbReference>
<sequence>MTIRYRIVRITPETLPLLFQSLKNLAADLNDNFTTRETELHAALFGPSPTCNALLALQDARVLGAALFSPVFSTVRGGAGAYVSDLWVAPEARGQALGTGLLAAVAERTRSDWNASFIKLISYSDNDEALRFYARLGFAPLRGETGLTLSGAPLAALSRQTQKDPQ</sequence>